<name>A0A9P6HGB3_9AGAM</name>
<protein>
    <submittedName>
        <fullName evidence="1">Uncharacterized protein</fullName>
    </submittedName>
</protein>
<reference evidence="1" key="1">
    <citation type="journal article" date="2020" name="Nat. Commun.">
        <title>Large-scale genome sequencing of mycorrhizal fungi provides insights into the early evolution of symbiotic traits.</title>
        <authorList>
            <person name="Miyauchi S."/>
            <person name="Kiss E."/>
            <person name="Kuo A."/>
            <person name="Drula E."/>
            <person name="Kohler A."/>
            <person name="Sanchez-Garcia M."/>
            <person name="Morin E."/>
            <person name="Andreopoulos B."/>
            <person name="Barry K.W."/>
            <person name="Bonito G."/>
            <person name="Buee M."/>
            <person name="Carver A."/>
            <person name="Chen C."/>
            <person name="Cichocki N."/>
            <person name="Clum A."/>
            <person name="Culley D."/>
            <person name="Crous P.W."/>
            <person name="Fauchery L."/>
            <person name="Girlanda M."/>
            <person name="Hayes R.D."/>
            <person name="Keri Z."/>
            <person name="LaButti K."/>
            <person name="Lipzen A."/>
            <person name="Lombard V."/>
            <person name="Magnuson J."/>
            <person name="Maillard F."/>
            <person name="Murat C."/>
            <person name="Nolan M."/>
            <person name="Ohm R.A."/>
            <person name="Pangilinan J."/>
            <person name="Pereira M.F."/>
            <person name="Perotto S."/>
            <person name="Peter M."/>
            <person name="Pfister S."/>
            <person name="Riley R."/>
            <person name="Sitrit Y."/>
            <person name="Stielow J.B."/>
            <person name="Szollosi G."/>
            <person name="Zifcakova L."/>
            <person name="Stursova M."/>
            <person name="Spatafora J.W."/>
            <person name="Tedersoo L."/>
            <person name="Vaario L.M."/>
            <person name="Yamada A."/>
            <person name="Yan M."/>
            <person name="Wang P."/>
            <person name="Xu J."/>
            <person name="Bruns T."/>
            <person name="Baldrian P."/>
            <person name="Vilgalys R."/>
            <person name="Dunand C."/>
            <person name="Henrissat B."/>
            <person name="Grigoriev I.V."/>
            <person name="Hibbett D."/>
            <person name="Nagy L.G."/>
            <person name="Martin F.M."/>
        </authorList>
    </citation>
    <scope>NUCLEOTIDE SEQUENCE</scope>
    <source>
        <strain evidence="1">UH-Tt-Lm1</strain>
    </source>
</reference>
<proteinExistence type="predicted"/>
<dbReference type="Proteomes" id="UP000736335">
    <property type="component" value="Unassembled WGS sequence"/>
</dbReference>
<evidence type="ECO:0000313" key="1">
    <source>
        <dbReference type="EMBL" id="KAF9785318.1"/>
    </source>
</evidence>
<comment type="caution">
    <text evidence="1">The sequence shown here is derived from an EMBL/GenBank/DDBJ whole genome shotgun (WGS) entry which is preliminary data.</text>
</comment>
<organism evidence="1 2">
    <name type="scientific">Thelephora terrestris</name>
    <dbReference type="NCBI Taxonomy" id="56493"/>
    <lineage>
        <taxon>Eukaryota</taxon>
        <taxon>Fungi</taxon>
        <taxon>Dikarya</taxon>
        <taxon>Basidiomycota</taxon>
        <taxon>Agaricomycotina</taxon>
        <taxon>Agaricomycetes</taxon>
        <taxon>Thelephorales</taxon>
        <taxon>Thelephoraceae</taxon>
        <taxon>Thelephora</taxon>
    </lineage>
</organism>
<accession>A0A9P6HGB3</accession>
<dbReference type="EMBL" id="WIUZ02000007">
    <property type="protein sequence ID" value="KAF9785318.1"/>
    <property type="molecule type" value="Genomic_DNA"/>
</dbReference>
<keyword evidence="2" id="KW-1185">Reference proteome</keyword>
<dbReference type="OrthoDB" id="2755483at2759"/>
<sequence length="410" mass="46089">MDSGQASESTDNYTLFEWLMYFCMLFDISPEEMALSFDTLDSAPFSTALDLPYMGEPLPTETQLGVLSTNAEDWERICTAYPLSISSSPPPLPSPQPLTFDAPPKLYEIPQRPYTCGLKQWDFTPSEPIMFQVPDSPGVNMGDAYHNQFAGLEGRDDLVLQDARMAICCRFLFHGYPRNKSPQERSPITRSKLAHRVAKKLKQYLDSMRNSHIMDASTDGRWEIGEGFMLLENMYLARLESVSRGSFQPQLFVIDHCFRGPTPLRIFEGNTTFWPFATSTGYQASDPLALVTWNGVVIPSSLALAVCHTSRPCGDFGTRTAKYGQCAPTSVRPFPEAPSGVVYRSSFSGLVRSLLLAEDANEARVADVPRLAANRQDRHWCTGQRFRQLIEVDYWLRTDVTEEVLGKDLK</sequence>
<evidence type="ECO:0000313" key="2">
    <source>
        <dbReference type="Proteomes" id="UP000736335"/>
    </source>
</evidence>
<reference evidence="1" key="2">
    <citation type="submission" date="2020-11" db="EMBL/GenBank/DDBJ databases">
        <authorList>
            <consortium name="DOE Joint Genome Institute"/>
            <person name="Kuo A."/>
            <person name="Miyauchi S."/>
            <person name="Kiss E."/>
            <person name="Drula E."/>
            <person name="Kohler A."/>
            <person name="Sanchez-Garcia M."/>
            <person name="Andreopoulos B."/>
            <person name="Barry K.W."/>
            <person name="Bonito G."/>
            <person name="Buee M."/>
            <person name="Carver A."/>
            <person name="Chen C."/>
            <person name="Cichocki N."/>
            <person name="Clum A."/>
            <person name="Culley D."/>
            <person name="Crous P.W."/>
            <person name="Fauchery L."/>
            <person name="Girlanda M."/>
            <person name="Hayes R."/>
            <person name="Keri Z."/>
            <person name="Labutti K."/>
            <person name="Lipzen A."/>
            <person name="Lombard V."/>
            <person name="Magnuson J."/>
            <person name="Maillard F."/>
            <person name="Morin E."/>
            <person name="Murat C."/>
            <person name="Nolan M."/>
            <person name="Ohm R."/>
            <person name="Pangilinan J."/>
            <person name="Pereira M."/>
            <person name="Perotto S."/>
            <person name="Peter M."/>
            <person name="Riley R."/>
            <person name="Sitrit Y."/>
            <person name="Stielow B."/>
            <person name="Szollosi G."/>
            <person name="Zifcakova L."/>
            <person name="Stursova M."/>
            <person name="Spatafora J.W."/>
            <person name="Tedersoo L."/>
            <person name="Vaario L.-M."/>
            <person name="Yamada A."/>
            <person name="Yan M."/>
            <person name="Wang P."/>
            <person name="Xu J."/>
            <person name="Bruns T."/>
            <person name="Baldrian P."/>
            <person name="Vilgalys R."/>
            <person name="Henrissat B."/>
            <person name="Grigoriev I.V."/>
            <person name="Hibbett D."/>
            <person name="Nagy L.G."/>
            <person name="Martin F.M."/>
        </authorList>
    </citation>
    <scope>NUCLEOTIDE SEQUENCE</scope>
    <source>
        <strain evidence="1">UH-Tt-Lm1</strain>
    </source>
</reference>
<gene>
    <name evidence="1" type="ORF">BJ322DRAFT_1020864</name>
</gene>
<dbReference type="AlphaFoldDB" id="A0A9P6HGB3"/>